<keyword evidence="3" id="KW-0670">Pyruvate</keyword>
<dbReference type="InterPro" id="IPR019752">
    <property type="entry name" value="Pyrv/ketoisovalerate_OxRed_cat"/>
</dbReference>
<evidence type="ECO:0000313" key="4">
    <source>
        <dbReference type="Proteomes" id="UP000001572"/>
    </source>
</evidence>
<protein>
    <submittedName>
        <fullName evidence="3">Pyruvate ferredoxin/flavodoxin oxidoreductase</fullName>
    </submittedName>
</protein>
<dbReference type="InterPro" id="IPR002869">
    <property type="entry name" value="Pyrv_flavodox_OxRed_cen"/>
</dbReference>
<feature type="domain" description="Pyruvate/ketoisovalerate oxidoreductase catalytic" evidence="2">
    <location>
        <begin position="12"/>
        <end position="188"/>
    </location>
</feature>
<gene>
    <name evidence="3" type="ordered locus">Amet_1660</name>
</gene>
<dbReference type="OrthoDB" id="9789125at2"/>
<dbReference type="RefSeq" id="WP_012062875.1">
    <property type="nucleotide sequence ID" value="NC_009633.1"/>
</dbReference>
<dbReference type="PANTHER" id="PTHR43854">
    <property type="entry name" value="INDOLEPYRUVATE OXIDOREDUCTASE SUBUNIT IORB"/>
    <property type="match status" value="1"/>
</dbReference>
<dbReference type="SUPFAM" id="SSF53323">
    <property type="entry name" value="Pyruvate-ferredoxin oxidoreductase, PFOR, domain III"/>
    <property type="match status" value="1"/>
</dbReference>
<dbReference type="HOGENOM" id="CLU_087284_1_1_9"/>
<dbReference type="EMBL" id="CP000724">
    <property type="protein sequence ID" value="ABR47837.1"/>
    <property type="molecule type" value="Genomic_DNA"/>
</dbReference>
<evidence type="ECO:0000259" key="2">
    <source>
        <dbReference type="Pfam" id="PF01558"/>
    </source>
</evidence>
<evidence type="ECO:0000256" key="1">
    <source>
        <dbReference type="ARBA" id="ARBA00023002"/>
    </source>
</evidence>
<keyword evidence="1" id="KW-0560">Oxidoreductase</keyword>
<dbReference type="eggNOG" id="COG1014">
    <property type="taxonomic scope" value="Bacteria"/>
</dbReference>
<dbReference type="Proteomes" id="UP000001572">
    <property type="component" value="Chromosome"/>
</dbReference>
<organism evidence="3 4">
    <name type="scientific">Alkaliphilus metalliredigens (strain QYMF)</name>
    <dbReference type="NCBI Taxonomy" id="293826"/>
    <lineage>
        <taxon>Bacteria</taxon>
        <taxon>Bacillati</taxon>
        <taxon>Bacillota</taxon>
        <taxon>Clostridia</taxon>
        <taxon>Peptostreptococcales</taxon>
        <taxon>Natronincolaceae</taxon>
        <taxon>Alkaliphilus</taxon>
    </lineage>
</organism>
<reference evidence="4" key="1">
    <citation type="journal article" date="2016" name="Genome Announc.">
        <title>Complete genome sequence of Alkaliphilus metalliredigens strain QYMF, an alkaliphilic and metal-reducing bacterium isolated from borax-contaminated leachate ponds.</title>
        <authorList>
            <person name="Hwang C."/>
            <person name="Copeland A."/>
            <person name="Lucas S."/>
            <person name="Lapidus A."/>
            <person name="Barry K."/>
            <person name="Detter J.C."/>
            <person name="Glavina Del Rio T."/>
            <person name="Hammon N."/>
            <person name="Israni S."/>
            <person name="Dalin E."/>
            <person name="Tice H."/>
            <person name="Pitluck S."/>
            <person name="Chertkov O."/>
            <person name="Brettin T."/>
            <person name="Bruce D."/>
            <person name="Han C."/>
            <person name="Schmutz J."/>
            <person name="Larimer F."/>
            <person name="Land M.L."/>
            <person name="Hauser L."/>
            <person name="Kyrpides N."/>
            <person name="Mikhailova N."/>
            <person name="Ye Q."/>
            <person name="Zhou J."/>
            <person name="Richardson P."/>
            <person name="Fields M.W."/>
        </authorList>
    </citation>
    <scope>NUCLEOTIDE SEQUENCE [LARGE SCALE GENOMIC DNA]</scope>
    <source>
        <strain evidence="4">QYMF</strain>
    </source>
</reference>
<dbReference type="GO" id="GO:0016903">
    <property type="term" value="F:oxidoreductase activity, acting on the aldehyde or oxo group of donors"/>
    <property type="evidence" value="ECO:0007669"/>
    <property type="project" value="InterPro"/>
</dbReference>
<dbReference type="STRING" id="293826.Amet_1660"/>
<dbReference type="KEGG" id="amt:Amet_1660"/>
<keyword evidence="4" id="KW-1185">Reference proteome</keyword>
<dbReference type="InterPro" id="IPR052198">
    <property type="entry name" value="IorB_Oxidoreductase"/>
</dbReference>
<dbReference type="PANTHER" id="PTHR43854:SF1">
    <property type="entry name" value="INDOLEPYRUVATE OXIDOREDUCTASE SUBUNIT IORB"/>
    <property type="match status" value="1"/>
</dbReference>
<dbReference type="Pfam" id="PF01558">
    <property type="entry name" value="POR"/>
    <property type="match status" value="1"/>
</dbReference>
<sequence>METKNIMLAGVGGQGLVLTTRIICDAALEEGLDVKSNDVVGLSQRGGMVWGSVRIGKSIASPNIPEGEGDILMGMEPLEAYRWRYLMKSTAIIVLNQNRVYPTPVLLEKEAYPQAEVAGLSKDFTYSEIDALEEAKKLGNDKVANTILLGMMAKHLPLSQDSWKRSLTKNVPSKAIDVNLKAFDLGFEFS</sequence>
<dbReference type="AlphaFoldDB" id="A6TNR9"/>
<accession>A6TNR9</accession>
<name>A6TNR9_ALKMQ</name>
<evidence type="ECO:0000313" key="3">
    <source>
        <dbReference type="EMBL" id="ABR47837.1"/>
    </source>
</evidence>
<proteinExistence type="predicted"/>
<dbReference type="Gene3D" id="3.40.920.10">
    <property type="entry name" value="Pyruvate-ferredoxin oxidoreductase, PFOR, domain III"/>
    <property type="match status" value="1"/>
</dbReference>